<reference evidence="5" key="1">
    <citation type="submission" date="2019-04" db="EMBL/GenBank/DDBJ databases">
        <title>Draft genome sequences of Streptomyces avermitilis MC3.</title>
        <authorList>
            <person name="Komaki H."/>
            <person name="Tamura T."/>
            <person name="Hosoyama A."/>
        </authorList>
    </citation>
    <scope>NUCLEOTIDE SEQUENCE</scope>
    <source>
        <strain evidence="5">MC3</strain>
    </source>
</reference>
<dbReference type="InterPro" id="IPR002022">
    <property type="entry name" value="Pec_lyase"/>
</dbReference>
<feature type="chain" id="PRO_5038774176" description="Pectate lyase domain-containing protein" evidence="3">
    <location>
        <begin position="39"/>
        <end position="273"/>
    </location>
</feature>
<feature type="region of interest" description="Disordered" evidence="2">
    <location>
        <begin position="200"/>
        <end position="273"/>
    </location>
</feature>
<evidence type="ECO:0000313" key="5">
    <source>
        <dbReference type="EMBL" id="BBJ54613.1"/>
    </source>
</evidence>
<dbReference type="InterPro" id="IPR012334">
    <property type="entry name" value="Pectin_lyas_fold"/>
</dbReference>
<keyword evidence="3" id="KW-0732">Signal</keyword>
<organism evidence="5">
    <name type="scientific">Streptomyces avermitilis</name>
    <dbReference type="NCBI Taxonomy" id="33903"/>
    <lineage>
        <taxon>Bacteria</taxon>
        <taxon>Bacillati</taxon>
        <taxon>Actinomycetota</taxon>
        <taxon>Actinomycetes</taxon>
        <taxon>Kitasatosporales</taxon>
        <taxon>Streptomycetaceae</taxon>
        <taxon>Streptomyces</taxon>
    </lineage>
</organism>
<gene>
    <name evidence="5" type="ORF">SAVMC3_72420</name>
</gene>
<evidence type="ECO:0000256" key="1">
    <source>
        <dbReference type="ARBA" id="ARBA00023239"/>
    </source>
</evidence>
<sequence length="273" mass="27732">MNAQTWHGHVTTTVLVGCTALALAVTGTTATATAQAQAQPRDLGRQTLAAGDGWASDGTGTTGGAAADAAHVYTVTTWAGFKAALKDGGTAPKIIKVKGTIDANAEGCDSFAAAGYDFDAYLRKYSPENWGYGANLDAEPDDSPEGLRRVSADTQAKAIKASVPANTTIVGLGKNAGFEGASLQITAVDNVIIRNVAFESPSTASRSGTRPTPPSATGTPSTTARWSTGPRTSGWTTTRSPTGSTPTARCPPTSGGSTSSTTASWTSSRARTT</sequence>
<dbReference type="InterPro" id="IPR011050">
    <property type="entry name" value="Pectin_lyase_fold/virulence"/>
</dbReference>
<feature type="signal peptide" evidence="3">
    <location>
        <begin position="1"/>
        <end position="38"/>
    </location>
</feature>
<dbReference type="AlphaFoldDB" id="A0A499VJI9"/>
<evidence type="ECO:0000256" key="3">
    <source>
        <dbReference type="SAM" id="SignalP"/>
    </source>
</evidence>
<evidence type="ECO:0000259" key="4">
    <source>
        <dbReference type="Pfam" id="PF00544"/>
    </source>
</evidence>
<dbReference type="EMBL" id="AP019621">
    <property type="protein sequence ID" value="BBJ54613.1"/>
    <property type="molecule type" value="Genomic_DNA"/>
</dbReference>
<dbReference type="Gene3D" id="2.160.20.10">
    <property type="entry name" value="Single-stranded right-handed beta-helix, Pectin lyase-like"/>
    <property type="match status" value="1"/>
</dbReference>
<feature type="domain" description="Pectate lyase" evidence="4">
    <location>
        <begin position="153"/>
        <end position="201"/>
    </location>
</feature>
<keyword evidence="1" id="KW-0456">Lyase</keyword>
<feature type="domain" description="Pectate lyase" evidence="4">
    <location>
        <begin position="45"/>
        <end position="105"/>
    </location>
</feature>
<dbReference type="SUPFAM" id="SSF51126">
    <property type="entry name" value="Pectin lyase-like"/>
    <property type="match status" value="1"/>
</dbReference>
<proteinExistence type="predicted"/>
<dbReference type="Pfam" id="PF00544">
    <property type="entry name" value="Pectate_lyase_4"/>
    <property type="match status" value="2"/>
</dbReference>
<protein>
    <recommendedName>
        <fullName evidence="4">Pectate lyase domain-containing protein</fullName>
    </recommendedName>
</protein>
<name>A0A499VJI9_STRAX</name>
<evidence type="ECO:0000256" key="2">
    <source>
        <dbReference type="SAM" id="MobiDB-lite"/>
    </source>
</evidence>
<accession>A0A499VJI9</accession>